<dbReference type="AlphaFoldDB" id="A0A0F9SI77"/>
<feature type="non-terminal residue" evidence="1">
    <location>
        <position position="78"/>
    </location>
</feature>
<sequence>MAKKKKRKRTFDGPEILKWRKYEQLLNDGISPDGLPIKPFPPGPSIGIINGKERFLSEKSGWYECFERFIDRKTGRIA</sequence>
<gene>
    <name evidence="1" type="ORF">LCGC14_0516750</name>
</gene>
<dbReference type="EMBL" id="LAZR01000639">
    <property type="protein sequence ID" value="KKN61997.1"/>
    <property type="molecule type" value="Genomic_DNA"/>
</dbReference>
<proteinExistence type="predicted"/>
<reference evidence="1" key="1">
    <citation type="journal article" date="2015" name="Nature">
        <title>Complex archaea that bridge the gap between prokaryotes and eukaryotes.</title>
        <authorList>
            <person name="Spang A."/>
            <person name="Saw J.H."/>
            <person name="Jorgensen S.L."/>
            <person name="Zaremba-Niedzwiedzka K."/>
            <person name="Martijn J."/>
            <person name="Lind A.E."/>
            <person name="van Eijk R."/>
            <person name="Schleper C."/>
            <person name="Guy L."/>
            <person name="Ettema T.J."/>
        </authorList>
    </citation>
    <scope>NUCLEOTIDE SEQUENCE</scope>
</reference>
<evidence type="ECO:0000313" key="1">
    <source>
        <dbReference type="EMBL" id="KKN61997.1"/>
    </source>
</evidence>
<comment type="caution">
    <text evidence="1">The sequence shown here is derived from an EMBL/GenBank/DDBJ whole genome shotgun (WGS) entry which is preliminary data.</text>
</comment>
<accession>A0A0F9SI77</accession>
<protein>
    <submittedName>
        <fullName evidence="1">Uncharacterized protein</fullName>
    </submittedName>
</protein>
<name>A0A0F9SI77_9ZZZZ</name>
<organism evidence="1">
    <name type="scientific">marine sediment metagenome</name>
    <dbReference type="NCBI Taxonomy" id="412755"/>
    <lineage>
        <taxon>unclassified sequences</taxon>
        <taxon>metagenomes</taxon>
        <taxon>ecological metagenomes</taxon>
    </lineage>
</organism>